<name>A0A5M8QAN1_9BACT</name>
<evidence type="ECO:0000313" key="5">
    <source>
        <dbReference type="Proteomes" id="UP001570846"/>
    </source>
</evidence>
<evidence type="ECO:0000313" key="2">
    <source>
        <dbReference type="EMBL" id="KAA6431910.1"/>
    </source>
</evidence>
<comment type="caution">
    <text evidence="2">The sequence shown here is derived from an EMBL/GenBank/DDBJ whole genome shotgun (WGS) entry which is preliminary data.</text>
</comment>
<accession>A0A5M8QAN1</accession>
<keyword evidence="5" id="KW-1185">Reference proteome</keyword>
<reference evidence="2 4" key="1">
    <citation type="submission" date="2019-07" db="EMBL/GenBank/DDBJ databases">
        <authorList>
            <person name="Qu J.-H."/>
        </authorList>
    </citation>
    <scope>NUCLEOTIDE SEQUENCE [LARGE SCALE GENOMIC DNA]</scope>
    <source>
        <strain evidence="2 4">MDT1-10-3</strain>
    </source>
</reference>
<sequence length="116" mass="12911">MSFLDEDTYRLTETSSDKTYGYNRANPVNVGGSGENSGPLNERRFLNALLGPNGERVGYHRAGSCCGFKTPNGFMGEGMLDKYRMYWEGGKDTLDIYVNMYDKGDLKVPVGFTAKK</sequence>
<dbReference type="RefSeq" id="WP_149099929.1">
    <property type="nucleotide sequence ID" value="NZ_BMMG01000006.1"/>
</dbReference>
<reference evidence="3 5" key="3">
    <citation type="submission" date="2024-08" db="EMBL/GenBank/DDBJ databases">
        <authorList>
            <person name="Wei W."/>
        </authorList>
    </citation>
    <scope>NUCLEOTIDE SEQUENCE [LARGE SCALE GENOMIC DNA]</scope>
    <source>
        <strain evidence="3 5">XU2</strain>
    </source>
</reference>
<evidence type="ECO:0000313" key="4">
    <source>
        <dbReference type="Proteomes" id="UP000323866"/>
    </source>
</evidence>
<dbReference type="AlphaFoldDB" id="A0A5M8QAN1"/>
<protein>
    <submittedName>
        <fullName evidence="2">2-dehydro-3-deoxyphosphooctonate aldolase</fullName>
    </submittedName>
</protein>
<evidence type="ECO:0000256" key="1">
    <source>
        <dbReference type="SAM" id="MobiDB-lite"/>
    </source>
</evidence>
<evidence type="ECO:0000313" key="3">
    <source>
        <dbReference type="EMBL" id="MFA1771611.1"/>
    </source>
</evidence>
<dbReference type="OrthoDB" id="5522619at2"/>
<feature type="region of interest" description="Disordered" evidence="1">
    <location>
        <begin position="18"/>
        <end position="39"/>
    </location>
</feature>
<dbReference type="Proteomes" id="UP000323866">
    <property type="component" value="Unassembled WGS sequence"/>
</dbReference>
<reference evidence="2 4" key="2">
    <citation type="submission" date="2019-09" db="EMBL/GenBank/DDBJ databases">
        <title>A bacterium isolated from glacier soil.</title>
        <authorList>
            <person name="Liu Q."/>
        </authorList>
    </citation>
    <scope>NUCLEOTIDE SEQUENCE [LARGE SCALE GENOMIC DNA]</scope>
    <source>
        <strain evidence="2 4">MDT1-10-3</strain>
    </source>
</reference>
<dbReference type="EMBL" id="JBGOGF010000005">
    <property type="protein sequence ID" value="MFA1771611.1"/>
    <property type="molecule type" value="Genomic_DNA"/>
</dbReference>
<organism evidence="2 4">
    <name type="scientific">Rufibacter glacialis</name>
    <dbReference type="NCBI Taxonomy" id="1259555"/>
    <lineage>
        <taxon>Bacteria</taxon>
        <taxon>Pseudomonadati</taxon>
        <taxon>Bacteroidota</taxon>
        <taxon>Cytophagia</taxon>
        <taxon>Cytophagales</taxon>
        <taxon>Hymenobacteraceae</taxon>
        <taxon>Rufibacter</taxon>
    </lineage>
</organism>
<gene>
    <name evidence="3" type="ORF">ACD591_09935</name>
    <name evidence="2" type="ORF">FOE74_17535</name>
</gene>
<dbReference type="Proteomes" id="UP001570846">
    <property type="component" value="Unassembled WGS sequence"/>
</dbReference>
<dbReference type="EMBL" id="VKKZ01000023">
    <property type="protein sequence ID" value="KAA6431910.1"/>
    <property type="molecule type" value="Genomic_DNA"/>
</dbReference>
<proteinExistence type="predicted"/>